<comment type="caution">
    <text evidence="1">The sequence shown here is derived from an EMBL/GenBank/DDBJ whole genome shotgun (WGS) entry which is preliminary data.</text>
</comment>
<name>A0ACB9RRJ1_9MYRT</name>
<sequence length="318" mass="34520">MISRGRSACRVPAPAIFRSTRSLTPRCPRPTETYHVPRPRAQIAFSTSFPPRCSGSTCEYRHSYRSGSHTYGFFATERLTLLPRDVIKHFQFGCGQDNGGRIGRTDGIIGLGRSWISLVEQSASKYGRYFSYCLPDVSGSVRYLSLGEKGGSSAAFTPMLTLSDPSYYGINLVAISVGGKRLHVPQSIFSKAGTILDSGTVVTRLPQTAYNALRSAFRQAMSNYNGAGFSNYDTCYDLNNHTNASIPTVALTFHGGVTIKLVRDGIIEIPIRGSVACLAFLGNGNDTALGIIGNKQQQKFEVIYDIPGSRIGFVPDGC</sequence>
<evidence type="ECO:0000313" key="2">
    <source>
        <dbReference type="Proteomes" id="UP001057402"/>
    </source>
</evidence>
<organism evidence="1 2">
    <name type="scientific">Melastoma candidum</name>
    <dbReference type="NCBI Taxonomy" id="119954"/>
    <lineage>
        <taxon>Eukaryota</taxon>
        <taxon>Viridiplantae</taxon>
        <taxon>Streptophyta</taxon>
        <taxon>Embryophyta</taxon>
        <taxon>Tracheophyta</taxon>
        <taxon>Spermatophyta</taxon>
        <taxon>Magnoliopsida</taxon>
        <taxon>eudicotyledons</taxon>
        <taxon>Gunneridae</taxon>
        <taxon>Pentapetalae</taxon>
        <taxon>rosids</taxon>
        <taxon>malvids</taxon>
        <taxon>Myrtales</taxon>
        <taxon>Melastomataceae</taxon>
        <taxon>Melastomatoideae</taxon>
        <taxon>Melastomateae</taxon>
        <taxon>Melastoma</taxon>
    </lineage>
</organism>
<proteinExistence type="predicted"/>
<dbReference type="Proteomes" id="UP001057402">
    <property type="component" value="Chromosome 3"/>
</dbReference>
<gene>
    <name evidence="1" type="ORF">MLD38_006413</name>
</gene>
<reference evidence="2" key="1">
    <citation type="journal article" date="2023" name="Front. Plant Sci.">
        <title>Chromosomal-level genome assembly of Melastoma candidum provides insights into trichome evolution.</title>
        <authorList>
            <person name="Zhong Y."/>
            <person name="Wu W."/>
            <person name="Sun C."/>
            <person name="Zou P."/>
            <person name="Liu Y."/>
            <person name="Dai S."/>
            <person name="Zhou R."/>
        </authorList>
    </citation>
    <scope>NUCLEOTIDE SEQUENCE [LARGE SCALE GENOMIC DNA]</scope>
</reference>
<dbReference type="EMBL" id="CM042882">
    <property type="protein sequence ID" value="KAI4380194.1"/>
    <property type="molecule type" value="Genomic_DNA"/>
</dbReference>
<accession>A0ACB9RRJ1</accession>
<evidence type="ECO:0000313" key="1">
    <source>
        <dbReference type="EMBL" id="KAI4380194.1"/>
    </source>
</evidence>
<protein>
    <submittedName>
        <fullName evidence="1">Uncharacterized protein</fullName>
    </submittedName>
</protein>
<keyword evidence="2" id="KW-1185">Reference proteome</keyword>